<organism evidence="1 2">
    <name type="scientific">Chryseobacterium sediminis</name>
    <dbReference type="NCBI Taxonomy" id="1679494"/>
    <lineage>
        <taxon>Bacteria</taxon>
        <taxon>Pseudomonadati</taxon>
        <taxon>Bacteroidota</taxon>
        <taxon>Flavobacteriia</taxon>
        <taxon>Flavobacteriales</taxon>
        <taxon>Weeksellaceae</taxon>
        <taxon>Chryseobacterium group</taxon>
        <taxon>Chryseobacterium</taxon>
    </lineage>
</organism>
<dbReference type="Proteomes" id="UP000587367">
    <property type="component" value="Unassembled WGS sequence"/>
</dbReference>
<name>A0ABR6PXR8_9FLAO</name>
<protein>
    <submittedName>
        <fullName evidence="1">Uncharacterized protein</fullName>
    </submittedName>
</protein>
<sequence>MDPNYIKYDMTKFSDFTKQDEKLIVEVYEMISKFLGEI</sequence>
<reference evidence="1 2" key="1">
    <citation type="submission" date="2020-08" db="EMBL/GenBank/DDBJ databases">
        <title>Functional genomics of gut bacteria from endangered species of beetles.</title>
        <authorList>
            <person name="Carlos-Shanley C."/>
        </authorList>
    </citation>
    <scope>NUCLEOTIDE SEQUENCE [LARGE SCALE GENOMIC DNA]</scope>
    <source>
        <strain evidence="1 2">S00068</strain>
    </source>
</reference>
<proteinExistence type="predicted"/>
<evidence type="ECO:0000313" key="1">
    <source>
        <dbReference type="EMBL" id="MBB6330478.1"/>
    </source>
</evidence>
<dbReference type="EMBL" id="JACHKS010000001">
    <property type="protein sequence ID" value="MBB6330478.1"/>
    <property type="molecule type" value="Genomic_DNA"/>
</dbReference>
<comment type="caution">
    <text evidence="1">The sequence shown here is derived from an EMBL/GenBank/DDBJ whole genome shotgun (WGS) entry which is preliminary data.</text>
</comment>
<accession>A0ABR6PXR8</accession>
<evidence type="ECO:0000313" key="2">
    <source>
        <dbReference type="Proteomes" id="UP000587367"/>
    </source>
</evidence>
<keyword evidence="2" id="KW-1185">Reference proteome</keyword>
<gene>
    <name evidence="1" type="ORF">HNP24_001428</name>
</gene>